<protein>
    <submittedName>
        <fullName evidence="2">NADPH2:quinone reductase</fullName>
    </submittedName>
</protein>
<dbReference type="InterPro" id="IPR013154">
    <property type="entry name" value="ADH-like_N"/>
</dbReference>
<comment type="caution">
    <text evidence="2">The sequence shown here is derived from an EMBL/GenBank/DDBJ whole genome shotgun (WGS) entry which is preliminary data.</text>
</comment>
<dbReference type="Pfam" id="PF08240">
    <property type="entry name" value="ADH_N"/>
    <property type="match status" value="1"/>
</dbReference>
<proteinExistence type="predicted"/>
<dbReference type="Gene3D" id="3.90.180.10">
    <property type="entry name" value="Medium-chain alcohol dehydrogenases, catalytic domain"/>
    <property type="match status" value="1"/>
</dbReference>
<name>A0A368YB98_9BURK</name>
<dbReference type="InterPro" id="IPR051397">
    <property type="entry name" value="Zn-ADH-like_protein"/>
</dbReference>
<sequence>MTSSTSSTSSTYTGLLCTRFGQWSELALTQLPRPPLAAGQVRLRVRHAGVGFAVSLFVAGKYQRKPPLPFTPGTEAAGEVLEVAPDVARLQPGQRVIAALDWGAFAEEVVIAADTVYPLPDAVPLAKAAALPITYGTTWAALQWRAALQPGETLLVHGAAGALGMAAVQIGRLMGAQVIATASTPAKRAAALALGAHHALAGDAETLAAAVKAVCPRGADVVFDPVGGALFDASLRCTAPEARILSIGYASGTIPSAPANLLLVKNLSVIGFNYGYYIGWGLTDERRRYAPKVQPLVADLLAAVAEGRMALPQTQHFPLADWHAALDTTLSRRAIGKVILDI</sequence>
<accession>A0A368YB98</accession>
<organism evidence="2 3">
    <name type="scientific">Pseudorhodoferax soli</name>
    <dbReference type="NCBI Taxonomy" id="545864"/>
    <lineage>
        <taxon>Bacteria</taxon>
        <taxon>Pseudomonadati</taxon>
        <taxon>Pseudomonadota</taxon>
        <taxon>Betaproteobacteria</taxon>
        <taxon>Burkholderiales</taxon>
        <taxon>Comamonadaceae</taxon>
    </lineage>
</organism>
<dbReference type="InterPro" id="IPR020843">
    <property type="entry name" value="ER"/>
</dbReference>
<dbReference type="Proteomes" id="UP000252884">
    <property type="component" value="Unassembled WGS sequence"/>
</dbReference>
<dbReference type="RefSeq" id="WP_114466728.1">
    <property type="nucleotide sequence ID" value="NZ_QPJK01000001.1"/>
</dbReference>
<dbReference type="InterPro" id="IPR036291">
    <property type="entry name" value="NAD(P)-bd_dom_sf"/>
</dbReference>
<dbReference type="PANTHER" id="PTHR43677">
    <property type="entry name" value="SHORT-CHAIN DEHYDROGENASE/REDUCTASE"/>
    <property type="match status" value="1"/>
</dbReference>
<feature type="domain" description="Enoyl reductase (ER)" evidence="1">
    <location>
        <begin position="21"/>
        <end position="340"/>
    </location>
</feature>
<evidence type="ECO:0000259" key="1">
    <source>
        <dbReference type="SMART" id="SM00829"/>
    </source>
</evidence>
<gene>
    <name evidence="2" type="ORF">DES41_1011307</name>
</gene>
<dbReference type="InterPro" id="IPR013149">
    <property type="entry name" value="ADH-like_C"/>
</dbReference>
<dbReference type="InterPro" id="IPR011032">
    <property type="entry name" value="GroES-like_sf"/>
</dbReference>
<dbReference type="AlphaFoldDB" id="A0A368YB98"/>
<keyword evidence="3" id="KW-1185">Reference proteome</keyword>
<evidence type="ECO:0000313" key="3">
    <source>
        <dbReference type="Proteomes" id="UP000252884"/>
    </source>
</evidence>
<dbReference type="OrthoDB" id="4190732at2"/>
<dbReference type="EMBL" id="QPJK01000001">
    <property type="protein sequence ID" value="RCW76698.1"/>
    <property type="molecule type" value="Genomic_DNA"/>
</dbReference>
<dbReference type="SUPFAM" id="SSF50129">
    <property type="entry name" value="GroES-like"/>
    <property type="match status" value="1"/>
</dbReference>
<dbReference type="Pfam" id="PF00107">
    <property type="entry name" value="ADH_zinc_N"/>
    <property type="match status" value="1"/>
</dbReference>
<dbReference type="SUPFAM" id="SSF51735">
    <property type="entry name" value="NAD(P)-binding Rossmann-fold domains"/>
    <property type="match status" value="1"/>
</dbReference>
<reference evidence="2 3" key="1">
    <citation type="submission" date="2018-07" db="EMBL/GenBank/DDBJ databases">
        <title>Genomic Encyclopedia of Type Strains, Phase IV (KMG-IV): sequencing the most valuable type-strain genomes for metagenomic binning, comparative biology and taxonomic classification.</title>
        <authorList>
            <person name="Goeker M."/>
        </authorList>
    </citation>
    <scope>NUCLEOTIDE SEQUENCE [LARGE SCALE GENOMIC DNA]</scope>
    <source>
        <strain evidence="2 3">DSM 21634</strain>
    </source>
</reference>
<dbReference type="Gene3D" id="3.40.50.720">
    <property type="entry name" value="NAD(P)-binding Rossmann-like Domain"/>
    <property type="match status" value="1"/>
</dbReference>
<evidence type="ECO:0000313" key="2">
    <source>
        <dbReference type="EMBL" id="RCW76698.1"/>
    </source>
</evidence>
<dbReference type="SMART" id="SM00829">
    <property type="entry name" value="PKS_ER"/>
    <property type="match status" value="1"/>
</dbReference>
<dbReference type="GO" id="GO:0016491">
    <property type="term" value="F:oxidoreductase activity"/>
    <property type="evidence" value="ECO:0007669"/>
    <property type="project" value="InterPro"/>
</dbReference>
<dbReference type="CDD" id="cd08241">
    <property type="entry name" value="QOR1"/>
    <property type="match status" value="1"/>
</dbReference>
<dbReference type="PANTHER" id="PTHR43677:SF4">
    <property type="entry name" value="QUINONE OXIDOREDUCTASE-LIKE PROTEIN 2"/>
    <property type="match status" value="1"/>
</dbReference>